<dbReference type="Proteomes" id="UP001172159">
    <property type="component" value="Unassembled WGS sequence"/>
</dbReference>
<evidence type="ECO:0000313" key="2">
    <source>
        <dbReference type="EMBL" id="KAK0702932.1"/>
    </source>
</evidence>
<reference evidence="2" key="1">
    <citation type="submission" date="2023-06" db="EMBL/GenBank/DDBJ databases">
        <title>Genome-scale phylogeny and comparative genomics of the fungal order Sordariales.</title>
        <authorList>
            <consortium name="Lawrence Berkeley National Laboratory"/>
            <person name="Hensen N."/>
            <person name="Bonometti L."/>
            <person name="Westerberg I."/>
            <person name="Brannstrom I.O."/>
            <person name="Guillou S."/>
            <person name="Cros-Aarteil S."/>
            <person name="Calhoun S."/>
            <person name="Haridas S."/>
            <person name="Kuo A."/>
            <person name="Mondo S."/>
            <person name="Pangilinan J."/>
            <person name="Riley R."/>
            <person name="Labutti K."/>
            <person name="Andreopoulos B."/>
            <person name="Lipzen A."/>
            <person name="Chen C."/>
            <person name="Yanf M."/>
            <person name="Daum C."/>
            <person name="Ng V."/>
            <person name="Clum A."/>
            <person name="Steindorff A."/>
            <person name="Ohm R."/>
            <person name="Martin F."/>
            <person name="Silar P."/>
            <person name="Natvig D."/>
            <person name="Lalanne C."/>
            <person name="Gautier V."/>
            <person name="Ament-Velasquez S.L."/>
            <person name="Kruys A."/>
            <person name="Hutchinson M.I."/>
            <person name="Powell A.J."/>
            <person name="Barry K."/>
            <person name="Miller A.N."/>
            <person name="Grigoriev I.V."/>
            <person name="Debuchy R."/>
            <person name="Gladieux P."/>
            <person name="Thoren M.H."/>
            <person name="Johannesson H."/>
        </authorList>
    </citation>
    <scope>NUCLEOTIDE SEQUENCE</scope>
    <source>
        <strain evidence="2">CBS 540.89</strain>
    </source>
</reference>
<feature type="signal peptide" evidence="1">
    <location>
        <begin position="1"/>
        <end position="15"/>
    </location>
</feature>
<dbReference type="AlphaFoldDB" id="A0AA39ZSR7"/>
<dbReference type="EMBL" id="JAUKTV010000023">
    <property type="protein sequence ID" value="KAK0702932.1"/>
    <property type="molecule type" value="Genomic_DNA"/>
</dbReference>
<evidence type="ECO:0000313" key="3">
    <source>
        <dbReference type="Proteomes" id="UP001172159"/>
    </source>
</evidence>
<keyword evidence="3" id="KW-1185">Reference proteome</keyword>
<sequence>MHLLSLLSLTTPCLAAVAAVANTAAVAAAAEAARLPASEVIRNLELLTRSTRDLIPATRDLSTRAAVLFRDDARGPFQVVIDGLEDLASTATSDRNAIIDEDRRGREPKYSGRDSRNIDKAVGDLFDKVKELAERVGDESKLGRLFAGSVGSKVGRALEGWGDAVYDLAKTIDERVEGGLDGSTWRDVVRVTGIIDRVVSDYTSGRVRLSSILREGRPGDRGGISIDLGLGPIGLRLGAGRV</sequence>
<feature type="chain" id="PRO_5041387195" evidence="1">
    <location>
        <begin position="16"/>
        <end position="242"/>
    </location>
</feature>
<proteinExistence type="predicted"/>
<gene>
    <name evidence="2" type="ORF">B0T21DRAFT_387990</name>
</gene>
<evidence type="ECO:0000256" key="1">
    <source>
        <dbReference type="SAM" id="SignalP"/>
    </source>
</evidence>
<protein>
    <submittedName>
        <fullName evidence="2">Uncharacterized protein</fullName>
    </submittedName>
</protein>
<keyword evidence="1" id="KW-0732">Signal</keyword>
<organism evidence="2 3">
    <name type="scientific">Apiosordaria backusii</name>
    <dbReference type="NCBI Taxonomy" id="314023"/>
    <lineage>
        <taxon>Eukaryota</taxon>
        <taxon>Fungi</taxon>
        <taxon>Dikarya</taxon>
        <taxon>Ascomycota</taxon>
        <taxon>Pezizomycotina</taxon>
        <taxon>Sordariomycetes</taxon>
        <taxon>Sordariomycetidae</taxon>
        <taxon>Sordariales</taxon>
        <taxon>Lasiosphaeriaceae</taxon>
        <taxon>Apiosordaria</taxon>
    </lineage>
</organism>
<comment type="caution">
    <text evidence="2">The sequence shown here is derived from an EMBL/GenBank/DDBJ whole genome shotgun (WGS) entry which is preliminary data.</text>
</comment>
<accession>A0AA39ZSR7</accession>
<name>A0AA39ZSR7_9PEZI</name>